<proteinExistence type="inferred from homology"/>
<keyword evidence="3 6" id="KW-1003">Cell membrane</keyword>
<dbReference type="InterPro" id="IPR001612">
    <property type="entry name" value="Caveolin"/>
</dbReference>
<dbReference type="GO" id="GO:0000139">
    <property type="term" value="C:Golgi membrane"/>
    <property type="evidence" value="ECO:0007669"/>
    <property type="project" value="UniProtKB-SubCell"/>
</dbReference>
<evidence type="ECO:0000256" key="5">
    <source>
        <dbReference type="ARBA" id="ARBA00023136"/>
    </source>
</evidence>
<dbReference type="GO" id="GO:0005901">
    <property type="term" value="C:caveola"/>
    <property type="evidence" value="ECO:0007669"/>
    <property type="project" value="UniProtKB-SubCell"/>
</dbReference>
<dbReference type="PANTHER" id="PTHR10844:SF19">
    <property type="entry name" value="CAVEOLIN-2"/>
    <property type="match status" value="1"/>
</dbReference>
<comment type="similarity">
    <text evidence="2 6">Belongs to the caveolin family.</text>
</comment>
<accession>A0A8B8BFH8</accession>
<evidence type="ECO:0000256" key="2">
    <source>
        <dbReference type="ARBA" id="ARBA00010988"/>
    </source>
</evidence>
<evidence type="ECO:0000313" key="8">
    <source>
        <dbReference type="Proteomes" id="UP000694844"/>
    </source>
</evidence>
<protein>
    <recommendedName>
        <fullName evidence="6">Caveolin</fullName>
    </recommendedName>
</protein>
<organism evidence="8 9">
    <name type="scientific">Crassostrea virginica</name>
    <name type="common">Eastern oyster</name>
    <dbReference type="NCBI Taxonomy" id="6565"/>
    <lineage>
        <taxon>Eukaryota</taxon>
        <taxon>Metazoa</taxon>
        <taxon>Spiralia</taxon>
        <taxon>Lophotrochozoa</taxon>
        <taxon>Mollusca</taxon>
        <taxon>Bivalvia</taxon>
        <taxon>Autobranchia</taxon>
        <taxon>Pteriomorphia</taxon>
        <taxon>Ostreida</taxon>
        <taxon>Ostreoidea</taxon>
        <taxon>Ostreidae</taxon>
        <taxon>Crassostrea</taxon>
    </lineage>
</organism>
<dbReference type="PANTHER" id="PTHR10844">
    <property type="entry name" value="CAVEOLIN"/>
    <property type="match status" value="1"/>
</dbReference>
<evidence type="ECO:0000256" key="4">
    <source>
        <dbReference type="ARBA" id="ARBA00023034"/>
    </source>
</evidence>
<gene>
    <name evidence="9" type="primary">LOC111109834</name>
</gene>
<dbReference type="RefSeq" id="XP_022301791.1">
    <property type="nucleotide sequence ID" value="XM_022446083.1"/>
</dbReference>
<keyword evidence="4 6" id="KW-0333">Golgi apparatus</keyword>
<keyword evidence="8" id="KW-1185">Reference proteome</keyword>
<comment type="subcellular location">
    <subcellularLocation>
        <location evidence="1 6">Cell membrane</location>
        <topology evidence="1 6">Peripheral membrane protein</topology>
    </subcellularLocation>
    <subcellularLocation>
        <location evidence="6">Golgi apparatus membrane</location>
        <topology evidence="6">Peripheral membrane protein</topology>
    </subcellularLocation>
    <subcellularLocation>
        <location evidence="6">Membrane</location>
        <location evidence="6">Caveola</location>
        <topology evidence="6">Peripheral membrane protein</topology>
    </subcellularLocation>
</comment>
<dbReference type="Proteomes" id="UP000694844">
    <property type="component" value="Chromosome 8"/>
</dbReference>
<sequence>MDDFDKELDMVQRDPNDLNKHVQTAFEDVIGEPDGAHSPDCVWRASAMCFKGGKACCYTLLTGLCGIFIGLYWGCEFACISFDQIWCTTPMIRVFSIYMGCLQKFFGTCVSCCLAPICETCGLLFTNISIKKS</sequence>
<dbReference type="Pfam" id="PF01146">
    <property type="entry name" value="Caveolin"/>
    <property type="match status" value="1"/>
</dbReference>
<dbReference type="GO" id="GO:0070836">
    <property type="term" value="P:caveola assembly"/>
    <property type="evidence" value="ECO:0007669"/>
    <property type="project" value="InterPro"/>
</dbReference>
<dbReference type="KEGG" id="cvn:111109834"/>
<evidence type="ECO:0000256" key="3">
    <source>
        <dbReference type="ARBA" id="ARBA00022475"/>
    </source>
</evidence>
<evidence type="ECO:0000256" key="1">
    <source>
        <dbReference type="ARBA" id="ARBA00004202"/>
    </source>
</evidence>
<dbReference type="OrthoDB" id="5917823at2759"/>
<dbReference type="GO" id="GO:0060090">
    <property type="term" value="F:molecular adaptor activity"/>
    <property type="evidence" value="ECO:0007669"/>
    <property type="project" value="TreeGrafter"/>
</dbReference>
<keyword evidence="7" id="KW-0812">Transmembrane</keyword>
<evidence type="ECO:0000256" key="6">
    <source>
        <dbReference type="RuleBase" id="RU000680"/>
    </source>
</evidence>
<dbReference type="AlphaFoldDB" id="A0A8B8BFH8"/>
<evidence type="ECO:0000256" key="7">
    <source>
        <dbReference type="SAM" id="Phobius"/>
    </source>
</evidence>
<dbReference type="GeneID" id="111109834"/>
<keyword evidence="7" id="KW-1133">Transmembrane helix</keyword>
<reference evidence="9" key="1">
    <citation type="submission" date="2025-08" db="UniProtKB">
        <authorList>
            <consortium name="RefSeq"/>
        </authorList>
    </citation>
    <scope>IDENTIFICATION</scope>
    <source>
        <tissue evidence="9">Whole sample</tissue>
    </source>
</reference>
<evidence type="ECO:0000313" key="9">
    <source>
        <dbReference type="RefSeq" id="XP_022301791.1"/>
    </source>
</evidence>
<feature type="transmembrane region" description="Helical" evidence="7">
    <location>
        <begin position="55"/>
        <end position="74"/>
    </location>
</feature>
<comment type="function">
    <text evidence="6">May act as a scaffolding protein within caveolar membranes. Interacts directly with G-protein alpha subunits and can functionally regulate their activity.</text>
</comment>
<keyword evidence="5 6" id="KW-0472">Membrane</keyword>
<name>A0A8B8BFH8_CRAVI</name>